<name>A0A9W8ZVJ8_9AGAR</name>
<dbReference type="EMBL" id="JAOTPV010000037">
    <property type="protein sequence ID" value="KAJ4468141.1"/>
    <property type="molecule type" value="Genomic_DNA"/>
</dbReference>
<organism evidence="1 2">
    <name type="scientific">Lentinula aciculospora</name>
    <dbReference type="NCBI Taxonomy" id="153920"/>
    <lineage>
        <taxon>Eukaryota</taxon>
        <taxon>Fungi</taxon>
        <taxon>Dikarya</taxon>
        <taxon>Basidiomycota</taxon>
        <taxon>Agaricomycotina</taxon>
        <taxon>Agaricomycetes</taxon>
        <taxon>Agaricomycetidae</taxon>
        <taxon>Agaricales</taxon>
        <taxon>Marasmiineae</taxon>
        <taxon>Omphalotaceae</taxon>
        <taxon>Lentinula</taxon>
    </lineage>
</organism>
<proteinExistence type="predicted"/>
<sequence length="168" mass="18884">MLSLFITNPLIPLCSRIPIPSYGQLSNTLNSSSTPIAVAERQESSRVAYKPSKTYRPAYKASLSGSTPVLLSTKEKHSIEGNKHTSCQVESEERIVVWVWILDVCSSGGRFGGRLRWVRLVWEQKWLVDQSSILDRRIGLLRAESVLVLVLLAVRSKDNDSLEESRRS</sequence>
<reference evidence="1" key="1">
    <citation type="submission" date="2022-08" db="EMBL/GenBank/DDBJ databases">
        <title>A Global Phylogenomic Analysis of the Shiitake Genus Lentinula.</title>
        <authorList>
            <consortium name="DOE Joint Genome Institute"/>
            <person name="Sierra-Patev S."/>
            <person name="Min B."/>
            <person name="Naranjo-Ortiz M."/>
            <person name="Looney B."/>
            <person name="Konkel Z."/>
            <person name="Slot J.C."/>
            <person name="Sakamoto Y."/>
            <person name="Steenwyk J.L."/>
            <person name="Rokas A."/>
            <person name="Carro J."/>
            <person name="Camarero S."/>
            <person name="Ferreira P."/>
            <person name="Molpeceres G."/>
            <person name="Ruiz-Duenas F.J."/>
            <person name="Serrano A."/>
            <person name="Henrissat B."/>
            <person name="Drula E."/>
            <person name="Hughes K.W."/>
            <person name="Mata J.L."/>
            <person name="Ishikawa N.K."/>
            <person name="Vargas-Isla R."/>
            <person name="Ushijima S."/>
            <person name="Smith C.A."/>
            <person name="Ahrendt S."/>
            <person name="Andreopoulos W."/>
            <person name="He G."/>
            <person name="Labutti K."/>
            <person name="Lipzen A."/>
            <person name="Ng V."/>
            <person name="Riley R."/>
            <person name="Sandor L."/>
            <person name="Barry K."/>
            <person name="Martinez A.T."/>
            <person name="Xiao Y."/>
            <person name="Gibbons J.G."/>
            <person name="Terashima K."/>
            <person name="Grigoriev I.V."/>
            <person name="Hibbett D.S."/>
        </authorList>
    </citation>
    <scope>NUCLEOTIDE SEQUENCE</scope>
    <source>
        <strain evidence="1">JLM2183</strain>
    </source>
</reference>
<keyword evidence="2" id="KW-1185">Reference proteome</keyword>
<comment type="caution">
    <text evidence="1">The sequence shown here is derived from an EMBL/GenBank/DDBJ whole genome shotgun (WGS) entry which is preliminary data.</text>
</comment>
<evidence type="ECO:0000313" key="2">
    <source>
        <dbReference type="Proteomes" id="UP001150266"/>
    </source>
</evidence>
<evidence type="ECO:0000313" key="1">
    <source>
        <dbReference type="EMBL" id="KAJ4468141.1"/>
    </source>
</evidence>
<dbReference type="AlphaFoldDB" id="A0A9W8ZVJ8"/>
<accession>A0A9W8ZVJ8</accession>
<protein>
    <submittedName>
        <fullName evidence="1">Uncharacterized protein</fullName>
    </submittedName>
</protein>
<gene>
    <name evidence="1" type="ORF">J3R30DRAFT_1678470</name>
</gene>
<dbReference type="Proteomes" id="UP001150266">
    <property type="component" value="Unassembled WGS sequence"/>
</dbReference>